<reference evidence="2 3" key="1">
    <citation type="submission" date="2014-04" db="EMBL/GenBank/DDBJ databases">
        <authorList>
            <consortium name="DOE Joint Genome Institute"/>
            <person name="Kuo A."/>
            <person name="Kohler A."/>
            <person name="Nagy L.G."/>
            <person name="Floudas D."/>
            <person name="Copeland A."/>
            <person name="Barry K.W."/>
            <person name="Cichocki N."/>
            <person name="Veneault-Fourrey C."/>
            <person name="LaButti K."/>
            <person name="Lindquist E.A."/>
            <person name="Lipzen A."/>
            <person name="Lundell T."/>
            <person name="Morin E."/>
            <person name="Murat C."/>
            <person name="Sun H."/>
            <person name="Tunlid A."/>
            <person name="Henrissat B."/>
            <person name="Grigoriev I.V."/>
            <person name="Hibbett D.S."/>
            <person name="Martin F."/>
            <person name="Nordberg H.P."/>
            <person name="Cantor M.N."/>
            <person name="Hua S.X."/>
        </authorList>
    </citation>
    <scope>NUCLEOTIDE SEQUENCE [LARGE SCALE GENOMIC DNA]</scope>
    <source>
        <strain evidence="2 3">Foug A</strain>
    </source>
</reference>
<feature type="compositionally biased region" description="Acidic residues" evidence="1">
    <location>
        <begin position="316"/>
        <end position="338"/>
    </location>
</feature>
<dbReference type="InParanoid" id="A0A0C2ZYC4"/>
<name>A0A0C2ZYC4_9AGAM</name>
<keyword evidence="3" id="KW-1185">Reference proteome</keyword>
<dbReference type="Proteomes" id="UP000053989">
    <property type="component" value="Unassembled WGS sequence"/>
</dbReference>
<evidence type="ECO:0000313" key="3">
    <source>
        <dbReference type="Proteomes" id="UP000053989"/>
    </source>
</evidence>
<feature type="region of interest" description="Disordered" evidence="1">
    <location>
        <begin position="314"/>
        <end position="338"/>
    </location>
</feature>
<evidence type="ECO:0000256" key="1">
    <source>
        <dbReference type="SAM" id="MobiDB-lite"/>
    </source>
</evidence>
<organism evidence="2 3">
    <name type="scientific">Scleroderma citrinum Foug A</name>
    <dbReference type="NCBI Taxonomy" id="1036808"/>
    <lineage>
        <taxon>Eukaryota</taxon>
        <taxon>Fungi</taxon>
        <taxon>Dikarya</taxon>
        <taxon>Basidiomycota</taxon>
        <taxon>Agaricomycotina</taxon>
        <taxon>Agaricomycetes</taxon>
        <taxon>Agaricomycetidae</taxon>
        <taxon>Boletales</taxon>
        <taxon>Sclerodermatineae</taxon>
        <taxon>Sclerodermataceae</taxon>
        <taxon>Scleroderma</taxon>
    </lineage>
</organism>
<proteinExistence type="predicted"/>
<feature type="compositionally biased region" description="Basic and acidic residues" evidence="1">
    <location>
        <begin position="39"/>
        <end position="57"/>
    </location>
</feature>
<protein>
    <submittedName>
        <fullName evidence="2">Uncharacterized protein</fullName>
    </submittedName>
</protein>
<reference evidence="3" key="2">
    <citation type="submission" date="2015-01" db="EMBL/GenBank/DDBJ databases">
        <title>Evolutionary Origins and Diversification of the Mycorrhizal Mutualists.</title>
        <authorList>
            <consortium name="DOE Joint Genome Institute"/>
            <consortium name="Mycorrhizal Genomics Consortium"/>
            <person name="Kohler A."/>
            <person name="Kuo A."/>
            <person name="Nagy L.G."/>
            <person name="Floudas D."/>
            <person name="Copeland A."/>
            <person name="Barry K.W."/>
            <person name="Cichocki N."/>
            <person name="Veneault-Fourrey C."/>
            <person name="LaButti K."/>
            <person name="Lindquist E.A."/>
            <person name="Lipzen A."/>
            <person name="Lundell T."/>
            <person name="Morin E."/>
            <person name="Murat C."/>
            <person name="Riley R."/>
            <person name="Ohm R."/>
            <person name="Sun H."/>
            <person name="Tunlid A."/>
            <person name="Henrissat B."/>
            <person name="Grigoriev I.V."/>
            <person name="Hibbett D.S."/>
            <person name="Martin F."/>
        </authorList>
    </citation>
    <scope>NUCLEOTIDE SEQUENCE [LARGE SCALE GENOMIC DNA]</scope>
    <source>
        <strain evidence="3">Foug A</strain>
    </source>
</reference>
<sequence length="338" mass="39241">MESLHLTKDTLVDWSLLPQVELVSNSEDNVEVVTVKVREQRRREEEVKRQEEEEKAERRRQKEVKEAWKAEEARRQEEEYRAKMTRQVEITCRREEAERQRVIDEAREQMEREQQEEMQMRARAITVTQGSGMPGPSTVVAGPTPRACERCTVLLQEPEGHVSGLWGLEVREWPWVAGLRGGEKCKKAHMTTEEGEDNEDTKEVFGVPRVMAEEQRDALGMLTQALAQVAERLVAMEARDGERLAMEQETIEIRRAHLVMARRAADCEEEWLELEIVQLSIAQQWTEDLWKMGTFMQSPFIYSSKGKERAVKTEVEVEAEERGEEADNEDEDVQGEEE</sequence>
<gene>
    <name evidence="2" type="ORF">SCLCIDRAFT_28804</name>
</gene>
<evidence type="ECO:0000313" key="2">
    <source>
        <dbReference type="EMBL" id="KIM57462.1"/>
    </source>
</evidence>
<dbReference type="EMBL" id="KN822100">
    <property type="protein sequence ID" value="KIM57462.1"/>
    <property type="molecule type" value="Genomic_DNA"/>
</dbReference>
<feature type="region of interest" description="Disordered" evidence="1">
    <location>
        <begin position="39"/>
        <end position="70"/>
    </location>
</feature>
<accession>A0A0C2ZYC4</accession>
<dbReference type="HOGENOM" id="CLU_068520_0_0_1"/>
<dbReference type="AlphaFoldDB" id="A0A0C2ZYC4"/>